<dbReference type="OrthoDB" id="10664401at2759"/>
<protein>
    <submittedName>
        <fullName evidence="1">Uncharacterized protein</fullName>
    </submittedName>
</protein>
<dbReference type="Proteomes" id="UP000023152">
    <property type="component" value="Unassembled WGS sequence"/>
</dbReference>
<dbReference type="AlphaFoldDB" id="X6MMQ1"/>
<accession>X6MMQ1</accession>
<sequence>MSDDQNSVAPIYLHSETLPSIYAKAWPERPGVSYLIEQFHSRIAGHGTYFSELVCLQCASATLPVLCSEAIHGPTLQEVFDNEPDRLTKLEPQHYSELLFVALLTNPEDGLPINYIVKNVGNGRDSFVSIDHDHAFFPDWLQDKNSGALTLQMKTILFCLDQMQQQINSAARERFLHLDARRTIEAIFRDAQAQDALYTKLFPSETICQWQKLSTKHCFVPISLKKGDAFAVYSRWLRLHRLLKCNPNLTGLDCLLQLHPKVGVAYSNALKQYTTPIQRLADLGRYKVNEHGVLTSNTRALYHVTTGVESRETTLGATYWGLEDLTPEAALKEINSLGYNHQELDTICSEVSAGNFRVFEELESLGHQSIVLKGDPESGLPHLNWGIFSNEQQCKLLQIVKARPFRDLSLYGCNSFF</sequence>
<dbReference type="PANTHER" id="PTHR46433:SF3">
    <property type="entry name" value="RAB GTPASE DOMAIN-CONTAINING PROTEIN"/>
    <property type="match status" value="1"/>
</dbReference>
<dbReference type="PANTHER" id="PTHR46433">
    <property type="entry name" value="ANK_REP_REGION DOMAIN-CONTAINING PROTEIN-RELATED"/>
    <property type="match status" value="1"/>
</dbReference>
<dbReference type="EMBL" id="ASPP01019429">
    <property type="protein sequence ID" value="ETO15144.1"/>
    <property type="molecule type" value="Genomic_DNA"/>
</dbReference>
<comment type="caution">
    <text evidence="1">The sequence shown here is derived from an EMBL/GenBank/DDBJ whole genome shotgun (WGS) entry which is preliminary data.</text>
</comment>
<organism evidence="1 2">
    <name type="scientific">Reticulomyxa filosa</name>
    <dbReference type="NCBI Taxonomy" id="46433"/>
    <lineage>
        <taxon>Eukaryota</taxon>
        <taxon>Sar</taxon>
        <taxon>Rhizaria</taxon>
        <taxon>Retaria</taxon>
        <taxon>Foraminifera</taxon>
        <taxon>Monothalamids</taxon>
        <taxon>Reticulomyxidae</taxon>
        <taxon>Reticulomyxa</taxon>
    </lineage>
</organism>
<evidence type="ECO:0000313" key="1">
    <source>
        <dbReference type="EMBL" id="ETO15144.1"/>
    </source>
</evidence>
<reference evidence="1 2" key="1">
    <citation type="journal article" date="2013" name="Curr. Biol.">
        <title>The Genome of the Foraminiferan Reticulomyxa filosa.</title>
        <authorList>
            <person name="Glockner G."/>
            <person name="Hulsmann N."/>
            <person name="Schleicher M."/>
            <person name="Noegel A.A."/>
            <person name="Eichinger L."/>
            <person name="Gallinger C."/>
            <person name="Pawlowski J."/>
            <person name="Sierra R."/>
            <person name="Euteneuer U."/>
            <person name="Pillet L."/>
            <person name="Moustafa A."/>
            <person name="Platzer M."/>
            <person name="Groth M."/>
            <person name="Szafranski K."/>
            <person name="Schliwa M."/>
        </authorList>
    </citation>
    <scope>NUCLEOTIDE SEQUENCE [LARGE SCALE GENOMIC DNA]</scope>
</reference>
<proteinExistence type="predicted"/>
<gene>
    <name evidence="1" type="ORF">RFI_22221</name>
</gene>
<evidence type="ECO:0000313" key="2">
    <source>
        <dbReference type="Proteomes" id="UP000023152"/>
    </source>
</evidence>
<keyword evidence="2" id="KW-1185">Reference proteome</keyword>
<name>X6MMQ1_RETFI</name>